<evidence type="ECO:0000313" key="3">
    <source>
        <dbReference type="EMBL" id="QBD79680.1"/>
    </source>
</evidence>
<feature type="domain" description="Flavodoxin-like" evidence="2">
    <location>
        <begin position="5"/>
        <end position="192"/>
    </location>
</feature>
<dbReference type="RefSeq" id="WP_129890746.1">
    <property type="nucleotide sequence ID" value="NZ_CP035758.1"/>
</dbReference>
<dbReference type="KEGG" id="kbs:EPA93_28360"/>
<organism evidence="3 4">
    <name type="scientific">Ktedonosporobacter rubrisoli</name>
    <dbReference type="NCBI Taxonomy" id="2509675"/>
    <lineage>
        <taxon>Bacteria</taxon>
        <taxon>Bacillati</taxon>
        <taxon>Chloroflexota</taxon>
        <taxon>Ktedonobacteria</taxon>
        <taxon>Ktedonobacterales</taxon>
        <taxon>Ktedonosporobacteraceae</taxon>
        <taxon>Ktedonosporobacter</taxon>
    </lineage>
</organism>
<dbReference type="SUPFAM" id="SSF52218">
    <property type="entry name" value="Flavoproteins"/>
    <property type="match status" value="1"/>
</dbReference>
<proteinExistence type="inferred from homology"/>
<dbReference type="Proteomes" id="UP000290365">
    <property type="component" value="Chromosome"/>
</dbReference>
<comment type="similarity">
    <text evidence="1">Belongs to the WrbA family.</text>
</comment>
<evidence type="ECO:0000256" key="1">
    <source>
        <dbReference type="ARBA" id="ARBA00006961"/>
    </source>
</evidence>
<dbReference type="GO" id="GO:0003955">
    <property type="term" value="F:NAD(P)H dehydrogenase (quinone) activity"/>
    <property type="evidence" value="ECO:0007669"/>
    <property type="project" value="InterPro"/>
</dbReference>
<dbReference type="PANTHER" id="PTHR30546">
    <property type="entry name" value="FLAVODOXIN-RELATED PROTEIN WRBA-RELATED"/>
    <property type="match status" value="1"/>
</dbReference>
<dbReference type="InterPro" id="IPR005025">
    <property type="entry name" value="FMN_Rdtase-like_dom"/>
</dbReference>
<dbReference type="InterPro" id="IPR029039">
    <property type="entry name" value="Flavoprotein-like_sf"/>
</dbReference>
<sequence>MSLRIAVIYYSATGNVYQLARAVAEGAEELDAEVRLRRVAELASEEARAKNPAWKAHYEETCQTVSEAQLDDLEWADAYAFGTPTRFGTPAAQLKEFLDQAGGLWAKGVLANKAVTTFTSAITLHGGQEATLLSLNNVFYHWGCLLVPPGYTDQAVYDAGGNPYGTSLSTPNGKAENLEAVLQAARYQGKRLAKVAASLHRQNIR</sequence>
<dbReference type="PANTHER" id="PTHR30546:SF23">
    <property type="entry name" value="FLAVOPROTEIN-LIKE PROTEIN YCP4-RELATED"/>
    <property type="match status" value="1"/>
</dbReference>
<protein>
    <submittedName>
        <fullName evidence="3">NAD(P)H:quinone oxidoreductase</fullName>
    </submittedName>
</protein>
<evidence type="ECO:0000259" key="2">
    <source>
        <dbReference type="PROSITE" id="PS50902"/>
    </source>
</evidence>
<dbReference type="EMBL" id="CP035758">
    <property type="protein sequence ID" value="QBD79680.1"/>
    <property type="molecule type" value="Genomic_DNA"/>
</dbReference>
<dbReference type="GO" id="GO:0010181">
    <property type="term" value="F:FMN binding"/>
    <property type="evidence" value="ECO:0007669"/>
    <property type="project" value="InterPro"/>
</dbReference>
<dbReference type="InterPro" id="IPR008254">
    <property type="entry name" value="Flavodoxin/NO_synth"/>
</dbReference>
<dbReference type="NCBIfam" id="NF002999">
    <property type="entry name" value="PRK03767.1"/>
    <property type="match status" value="1"/>
</dbReference>
<dbReference type="InterPro" id="IPR010089">
    <property type="entry name" value="Flavoprotein_WrbA-like"/>
</dbReference>
<dbReference type="Gene3D" id="3.40.50.360">
    <property type="match status" value="1"/>
</dbReference>
<dbReference type="AlphaFoldDB" id="A0A4P6JWD1"/>
<dbReference type="Pfam" id="PF03358">
    <property type="entry name" value="FMN_red"/>
    <property type="match status" value="1"/>
</dbReference>
<dbReference type="PROSITE" id="PS50902">
    <property type="entry name" value="FLAVODOXIN_LIKE"/>
    <property type="match status" value="1"/>
</dbReference>
<reference evidence="3 4" key="1">
    <citation type="submission" date="2019-01" db="EMBL/GenBank/DDBJ databases">
        <title>Ktedonosporobacter rubrisoli SCAWS-G2.</title>
        <authorList>
            <person name="Huang Y."/>
            <person name="Yan B."/>
        </authorList>
    </citation>
    <scope>NUCLEOTIDE SEQUENCE [LARGE SCALE GENOMIC DNA]</scope>
    <source>
        <strain evidence="3 4">SCAWS-G2</strain>
    </source>
</reference>
<accession>A0A4P6JWD1</accession>
<evidence type="ECO:0000313" key="4">
    <source>
        <dbReference type="Proteomes" id="UP000290365"/>
    </source>
</evidence>
<gene>
    <name evidence="3" type="ORF">EPA93_28360</name>
</gene>
<dbReference type="FunFam" id="3.40.50.360:FF:000001">
    <property type="entry name" value="NAD(P)H dehydrogenase (Quinone) FQR1-like"/>
    <property type="match status" value="1"/>
</dbReference>
<keyword evidence="4" id="KW-1185">Reference proteome</keyword>
<dbReference type="NCBIfam" id="TIGR01755">
    <property type="entry name" value="flav_wrbA"/>
    <property type="match status" value="1"/>
</dbReference>
<dbReference type="OrthoDB" id="9801479at2"/>
<name>A0A4P6JWD1_KTERU</name>
<dbReference type="GO" id="GO:0016020">
    <property type="term" value="C:membrane"/>
    <property type="evidence" value="ECO:0007669"/>
    <property type="project" value="TreeGrafter"/>
</dbReference>